<keyword evidence="5 6" id="KW-0067">ATP-binding</keyword>
<dbReference type="GO" id="GO:0005509">
    <property type="term" value="F:calcium ion binding"/>
    <property type="evidence" value="ECO:0007669"/>
    <property type="project" value="InterPro"/>
</dbReference>
<protein>
    <submittedName>
        <fullName evidence="9">Protein kinase</fullName>
    </submittedName>
</protein>
<evidence type="ECO:0000259" key="8">
    <source>
        <dbReference type="PROSITE" id="PS50222"/>
    </source>
</evidence>
<evidence type="ECO:0000259" key="7">
    <source>
        <dbReference type="PROSITE" id="PS50011"/>
    </source>
</evidence>
<evidence type="ECO:0000256" key="2">
    <source>
        <dbReference type="ARBA" id="ARBA00022679"/>
    </source>
</evidence>
<dbReference type="PANTHER" id="PTHR43895">
    <property type="entry name" value="CALCIUM/CALMODULIN-DEPENDENT PROTEIN KINASE KINASE-RELATED"/>
    <property type="match status" value="1"/>
</dbReference>
<sequence length="740" mass="83226">MTPTTEFTGSSLLQDEKVVLKDYVASQRLGEGGYASVFLVKYVPSGECFAMKIIPNNYLMGSESLIIQEATVMQSLEHPHVVKLYKFLQSTSAFYLIMELAECGELFDLVIAEKYFREATARLYFQQLMSAIDYCHSNGVAHRDLKAENLLLGKDNRLLVCDFGFCSKYRTEGEDGDDGSPNETLQPIGTLHYTSPEMVTRTTGSLAVDVFQQDLWCAGIILFFMLTGRLPFSGRDDEETLHLIQMGSFSFTEEEEARLTPGARSLVRGMLALEPTERPSISQILESEWFVVDIKADLFPHRPELKRGAAFLDFSTQHRATEQEEAAIRKAFKKINIDGYGDITRDQLRDMLTTLHGKKVSAEGVSELVHLFTGKKDSMFVTFKQFHDAWVIRDLAHSSFKHSDDFQLPKIIDTEMDGVERKVVRQVRTAFDCVDELHTGVIDMNQLKRLFERCQTDVNDEEIRSLIRFFDEHEVGNRGEITFRMFLKGVVSRDMLVRHPMGRKLAAATNLAALYRYCELRESVRRGVFVSGVWDNIVKKLMKHADRLVLIRDVVNMSDVERVYSFCYVGKSAAQTTPLTMSATPPAIESEGCFLTPKDLSHNALLGNSFCTSSIPMLPHSTGHAGQYSNVNDAHHGNLASSYEESSRWAESLKAGSVSPPQRTIAYGSGPTPKNQVTGTCTIDVLLSSGAFEYTLVRFCRISGRTHDFHEAVAYVAKLLEPERLRAMEDTLPRGESVLI</sequence>
<feature type="binding site" evidence="6">
    <location>
        <position position="52"/>
    </location>
    <ligand>
        <name>ATP</name>
        <dbReference type="ChEBI" id="CHEBI:30616"/>
    </ligand>
</feature>
<evidence type="ECO:0000256" key="1">
    <source>
        <dbReference type="ARBA" id="ARBA00022527"/>
    </source>
</evidence>
<dbReference type="PROSITE" id="PS00107">
    <property type="entry name" value="PROTEIN_KINASE_ATP"/>
    <property type="match status" value="1"/>
</dbReference>
<keyword evidence="1" id="KW-0723">Serine/threonine-protein kinase</keyword>
<keyword evidence="3 6" id="KW-0547">Nucleotide-binding</keyword>
<dbReference type="GO" id="GO:0005524">
    <property type="term" value="F:ATP binding"/>
    <property type="evidence" value="ECO:0007669"/>
    <property type="project" value="UniProtKB-UniRule"/>
</dbReference>
<dbReference type="InterPro" id="IPR000719">
    <property type="entry name" value="Prot_kinase_dom"/>
</dbReference>
<dbReference type="PROSITE" id="PS50222">
    <property type="entry name" value="EF_HAND_2"/>
    <property type="match status" value="1"/>
</dbReference>
<evidence type="ECO:0000256" key="4">
    <source>
        <dbReference type="ARBA" id="ARBA00022777"/>
    </source>
</evidence>
<feature type="domain" description="EF-hand" evidence="8">
    <location>
        <begin position="323"/>
        <end position="358"/>
    </location>
</feature>
<comment type="caution">
    <text evidence="9">The sequence shown here is derived from an EMBL/GenBank/DDBJ whole genome shotgun (WGS) entry which is preliminary data.</text>
</comment>
<dbReference type="InterPro" id="IPR017441">
    <property type="entry name" value="Protein_kinase_ATP_BS"/>
</dbReference>
<dbReference type="CDD" id="cd14003">
    <property type="entry name" value="STKc_AMPK-like"/>
    <property type="match status" value="1"/>
</dbReference>
<dbReference type="GO" id="GO:0004674">
    <property type="term" value="F:protein serine/threonine kinase activity"/>
    <property type="evidence" value="ECO:0007669"/>
    <property type="project" value="UniProtKB-KW"/>
</dbReference>
<evidence type="ECO:0000313" key="10">
    <source>
        <dbReference type="Proteomes" id="UP000266743"/>
    </source>
</evidence>
<evidence type="ECO:0000313" key="9">
    <source>
        <dbReference type="EMBL" id="RHW69865.1"/>
    </source>
</evidence>
<dbReference type="Gene3D" id="3.30.200.20">
    <property type="entry name" value="Phosphorylase Kinase, domain 1"/>
    <property type="match status" value="1"/>
</dbReference>
<dbReference type="Gene3D" id="1.10.238.10">
    <property type="entry name" value="EF-hand"/>
    <property type="match status" value="2"/>
</dbReference>
<feature type="domain" description="Protein kinase" evidence="7">
    <location>
        <begin position="23"/>
        <end position="290"/>
    </location>
</feature>
<dbReference type="Proteomes" id="UP000266743">
    <property type="component" value="Chromosome 10"/>
</dbReference>
<dbReference type="SMART" id="SM00220">
    <property type="entry name" value="S_TKc"/>
    <property type="match status" value="1"/>
</dbReference>
<evidence type="ECO:0000256" key="5">
    <source>
        <dbReference type="ARBA" id="ARBA00022840"/>
    </source>
</evidence>
<keyword evidence="4 9" id="KW-0418">Kinase</keyword>
<dbReference type="InterPro" id="IPR008271">
    <property type="entry name" value="Ser/Thr_kinase_AS"/>
</dbReference>
<dbReference type="PROSITE" id="PS00108">
    <property type="entry name" value="PROTEIN_KINASE_ST"/>
    <property type="match status" value="1"/>
</dbReference>
<dbReference type="InterPro" id="IPR011992">
    <property type="entry name" value="EF-hand-dom_pair"/>
</dbReference>
<dbReference type="SUPFAM" id="SSF47473">
    <property type="entry name" value="EF-hand"/>
    <property type="match status" value="1"/>
</dbReference>
<dbReference type="PROSITE" id="PS50011">
    <property type="entry name" value="PROTEIN_KINASE_DOM"/>
    <property type="match status" value="1"/>
</dbReference>
<keyword evidence="2" id="KW-0808">Transferase</keyword>
<dbReference type="FunFam" id="1.10.510.10:FF:001416">
    <property type="entry name" value="Protein kinase, putative"/>
    <property type="match status" value="1"/>
</dbReference>
<reference evidence="9 10" key="1">
    <citation type="submission" date="2018-09" db="EMBL/GenBank/DDBJ databases">
        <title>whole genome sequence of T. equiperdum IVM-t1 strain.</title>
        <authorList>
            <person name="Suganuma K."/>
        </authorList>
    </citation>
    <scope>NUCLEOTIDE SEQUENCE [LARGE SCALE GENOMIC DNA]</scope>
    <source>
        <strain evidence="9 10">IVM-t1</strain>
    </source>
</reference>
<proteinExistence type="predicted"/>
<dbReference type="PANTHER" id="PTHR43895:SF92">
    <property type="entry name" value="PROTEIN KINASE DOMAIN-CONTAINING PROTEIN"/>
    <property type="match status" value="1"/>
</dbReference>
<dbReference type="InterPro" id="IPR002048">
    <property type="entry name" value="EF_hand_dom"/>
</dbReference>
<dbReference type="Pfam" id="PF00069">
    <property type="entry name" value="Pkinase"/>
    <property type="match status" value="1"/>
</dbReference>
<organism evidence="9 10">
    <name type="scientific">Trypanosoma brucei equiperdum</name>
    <dbReference type="NCBI Taxonomy" id="630700"/>
    <lineage>
        <taxon>Eukaryota</taxon>
        <taxon>Discoba</taxon>
        <taxon>Euglenozoa</taxon>
        <taxon>Kinetoplastea</taxon>
        <taxon>Metakinetoplastina</taxon>
        <taxon>Trypanosomatida</taxon>
        <taxon>Trypanosomatidae</taxon>
        <taxon>Trypanosoma</taxon>
    </lineage>
</organism>
<evidence type="ECO:0000256" key="3">
    <source>
        <dbReference type="ARBA" id="ARBA00022741"/>
    </source>
</evidence>
<dbReference type="GO" id="GO:0007165">
    <property type="term" value="P:signal transduction"/>
    <property type="evidence" value="ECO:0007669"/>
    <property type="project" value="TreeGrafter"/>
</dbReference>
<dbReference type="Gene3D" id="1.10.510.10">
    <property type="entry name" value="Transferase(Phosphotransferase) domain 1"/>
    <property type="match status" value="1"/>
</dbReference>
<dbReference type="InterPro" id="IPR011009">
    <property type="entry name" value="Kinase-like_dom_sf"/>
</dbReference>
<gene>
    <name evidence="9" type="ORF">DPX39_100045000</name>
</gene>
<evidence type="ECO:0000256" key="6">
    <source>
        <dbReference type="PROSITE-ProRule" id="PRU10141"/>
    </source>
</evidence>
<name>A0A3L6L0Z4_9TRYP</name>
<dbReference type="SUPFAM" id="SSF56112">
    <property type="entry name" value="Protein kinase-like (PK-like)"/>
    <property type="match status" value="1"/>
</dbReference>
<dbReference type="AlphaFoldDB" id="A0A3L6L0Z4"/>
<accession>A0A3L6L0Z4</accession>
<dbReference type="EMBL" id="QSBY01000010">
    <property type="protein sequence ID" value="RHW69865.1"/>
    <property type="molecule type" value="Genomic_DNA"/>
</dbReference>